<dbReference type="EC" id="2.5.1.18" evidence="1"/>
<comment type="catalytic activity">
    <reaction evidence="4">
        <text>RX + glutathione = an S-substituted glutathione + a halide anion + H(+)</text>
        <dbReference type="Rhea" id="RHEA:16437"/>
        <dbReference type="ChEBI" id="CHEBI:15378"/>
        <dbReference type="ChEBI" id="CHEBI:16042"/>
        <dbReference type="ChEBI" id="CHEBI:17792"/>
        <dbReference type="ChEBI" id="CHEBI:57925"/>
        <dbReference type="ChEBI" id="CHEBI:90779"/>
        <dbReference type="EC" id="2.5.1.18"/>
    </reaction>
</comment>
<dbReference type="GeneID" id="112054651"/>
<evidence type="ECO:0000313" key="7">
    <source>
        <dbReference type="Proteomes" id="UP001652582"/>
    </source>
</evidence>
<sequence length="206" mass="23546">MPKTTFYYFNAKALGEPARLLLAYGNEQFEDRRVTMEEWPAVKQSMPFGQMPVLEIDGKKYGQSMAIARYLGHKHGLAGDSLEEALEIDQNADLLTDLRNEAISAHYESDEELKAKKHKENLKKVYPESLKKLDEIIKKNNGHLAAGKLTWADFVFACSFDYLKTMLQMPDLEQQYPSFKQLIDSVYASPSVKVYSEKSPKSEFGY</sequence>
<dbReference type="InterPro" id="IPR036249">
    <property type="entry name" value="Thioredoxin-like_sf"/>
</dbReference>
<dbReference type="PANTHER" id="PTHR11571">
    <property type="entry name" value="GLUTATHIONE S-TRANSFERASE"/>
    <property type="match status" value="1"/>
</dbReference>
<protein>
    <recommendedName>
        <fullName evidence="1">glutathione transferase</fullName>
        <ecNumber evidence="1">2.5.1.18</ecNumber>
    </recommendedName>
</protein>
<feature type="domain" description="GST C-terminal" evidence="6">
    <location>
        <begin position="81"/>
        <end position="204"/>
    </location>
</feature>
<evidence type="ECO:0000259" key="5">
    <source>
        <dbReference type="PROSITE" id="PS50404"/>
    </source>
</evidence>
<dbReference type="SUPFAM" id="SSF52833">
    <property type="entry name" value="Thioredoxin-like"/>
    <property type="match status" value="1"/>
</dbReference>
<dbReference type="PROSITE" id="PS50404">
    <property type="entry name" value="GST_NTER"/>
    <property type="match status" value="1"/>
</dbReference>
<dbReference type="SFLD" id="SFLDG00363">
    <property type="entry name" value="AMPS_(cytGST):_Alpha-__Mu-__Pi"/>
    <property type="match status" value="1"/>
</dbReference>
<proteinExistence type="inferred from homology"/>
<dbReference type="PANTHER" id="PTHR11571:SF224">
    <property type="entry name" value="HEMATOPOIETIC PROSTAGLANDIN D SYNTHASE"/>
    <property type="match status" value="1"/>
</dbReference>
<dbReference type="InterPro" id="IPR010987">
    <property type="entry name" value="Glutathione-S-Trfase_C-like"/>
</dbReference>
<dbReference type="Pfam" id="PF14497">
    <property type="entry name" value="GST_C_3"/>
    <property type="match status" value="1"/>
</dbReference>
<dbReference type="CDD" id="cd03192">
    <property type="entry name" value="GST_C_Sigma_like"/>
    <property type="match status" value="1"/>
</dbReference>
<dbReference type="InterPro" id="IPR036282">
    <property type="entry name" value="Glutathione-S-Trfase_C_sf"/>
</dbReference>
<dbReference type="Pfam" id="PF02798">
    <property type="entry name" value="GST_N"/>
    <property type="match status" value="1"/>
</dbReference>
<organism evidence="7 8">
    <name type="scientific">Bicyclus anynana</name>
    <name type="common">Squinting bush brown butterfly</name>
    <dbReference type="NCBI Taxonomy" id="110368"/>
    <lineage>
        <taxon>Eukaryota</taxon>
        <taxon>Metazoa</taxon>
        <taxon>Ecdysozoa</taxon>
        <taxon>Arthropoda</taxon>
        <taxon>Hexapoda</taxon>
        <taxon>Insecta</taxon>
        <taxon>Pterygota</taxon>
        <taxon>Neoptera</taxon>
        <taxon>Endopterygota</taxon>
        <taxon>Lepidoptera</taxon>
        <taxon>Glossata</taxon>
        <taxon>Ditrysia</taxon>
        <taxon>Papilionoidea</taxon>
        <taxon>Nymphalidae</taxon>
        <taxon>Satyrinae</taxon>
        <taxon>Satyrini</taxon>
        <taxon>Mycalesina</taxon>
        <taxon>Bicyclus</taxon>
    </lineage>
</organism>
<evidence type="ECO:0000256" key="4">
    <source>
        <dbReference type="ARBA" id="ARBA00047960"/>
    </source>
</evidence>
<reference evidence="8" key="1">
    <citation type="submission" date="2025-08" db="UniProtKB">
        <authorList>
            <consortium name="RefSeq"/>
        </authorList>
    </citation>
    <scope>IDENTIFICATION</scope>
</reference>
<dbReference type="SFLD" id="SFLDS00019">
    <property type="entry name" value="Glutathione_Transferase_(cytos"/>
    <property type="match status" value="1"/>
</dbReference>
<dbReference type="InterPro" id="IPR040079">
    <property type="entry name" value="Glutathione_S-Trfase"/>
</dbReference>
<dbReference type="RefSeq" id="XP_052743546.1">
    <property type="nucleotide sequence ID" value="XM_052887586.1"/>
</dbReference>
<dbReference type="InterPro" id="IPR004045">
    <property type="entry name" value="Glutathione_S-Trfase_N"/>
</dbReference>
<dbReference type="CDD" id="cd03039">
    <property type="entry name" value="GST_N_Sigma_like"/>
    <property type="match status" value="1"/>
</dbReference>
<dbReference type="InterPro" id="IPR004046">
    <property type="entry name" value="GST_C"/>
</dbReference>
<evidence type="ECO:0000256" key="2">
    <source>
        <dbReference type="ARBA" id="ARBA00022679"/>
    </source>
</evidence>
<name>A0ABM3LWU3_BICAN</name>
<gene>
    <name evidence="8" type="primary">LOC112054651</name>
</gene>
<dbReference type="Gene3D" id="3.40.30.10">
    <property type="entry name" value="Glutaredoxin"/>
    <property type="match status" value="1"/>
</dbReference>
<accession>A0ABM3LWU3</accession>
<dbReference type="InterPro" id="IPR050213">
    <property type="entry name" value="GST_superfamily"/>
</dbReference>
<dbReference type="SFLD" id="SFLDG01205">
    <property type="entry name" value="AMPS.1"/>
    <property type="match status" value="1"/>
</dbReference>
<evidence type="ECO:0000256" key="3">
    <source>
        <dbReference type="ARBA" id="ARBA00038317"/>
    </source>
</evidence>
<feature type="domain" description="GST N-terminal" evidence="5">
    <location>
        <begin position="2"/>
        <end position="79"/>
    </location>
</feature>
<dbReference type="Proteomes" id="UP001652582">
    <property type="component" value="Chromosome 19"/>
</dbReference>
<keyword evidence="2" id="KW-0808">Transferase</keyword>
<dbReference type="SUPFAM" id="SSF47616">
    <property type="entry name" value="GST C-terminal domain-like"/>
    <property type="match status" value="1"/>
</dbReference>
<keyword evidence="7" id="KW-1185">Reference proteome</keyword>
<comment type="similarity">
    <text evidence="3">Belongs to the GST superfamily. Sigma family.</text>
</comment>
<evidence type="ECO:0000313" key="8">
    <source>
        <dbReference type="RefSeq" id="XP_052743546.1"/>
    </source>
</evidence>
<dbReference type="Gene3D" id="1.20.1050.10">
    <property type="match status" value="1"/>
</dbReference>
<evidence type="ECO:0000256" key="1">
    <source>
        <dbReference type="ARBA" id="ARBA00012452"/>
    </source>
</evidence>
<evidence type="ECO:0000259" key="6">
    <source>
        <dbReference type="PROSITE" id="PS50405"/>
    </source>
</evidence>
<dbReference type="PROSITE" id="PS50405">
    <property type="entry name" value="GST_CTER"/>
    <property type="match status" value="1"/>
</dbReference>